<protein>
    <submittedName>
        <fullName evidence="1">Phage P2 baseplate assembly protein gpV</fullName>
    </submittedName>
</protein>
<dbReference type="EMBL" id="FMJD01000013">
    <property type="protein sequence ID" value="SCM79970.1"/>
    <property type="molecule type" value="Genomic_DNA"/>
</dbReference>
<reference evidence="1" key="1">
    <citation type="submission" date="2016-08" db="EMBL/GenBank/DDBJ databases">
        <authorList>
            <person name="Seilhamer J.J."/>
        </authorList>
    </citation>
    <scope>NUCLEOTIDE SEQUENCE</scope>
    <source>
        <strain evidence="1">86</strain>
    </source>
</reference>
<dbReference type="Gene3D" id="2.40.50.230">
    <property type="entry name" value="Gp5 N-terminal domain"/>
    <property type="match status" value="1"/>
</dbReference>
<accession>A0A212LR93</accession>
<proteinExistence type="predicted"/>
<evidence type="ECO:0000313" key="1">
    <source>
        <dbReference type="EMBL" id="SCM79970.1"/>
    </source>
</evidence>
<organism evidence="1">
    <name type="scientific">uncultured Pleomorphomonas sp</name>
    <dbReference type="NCBI Taxonomy" id="442121"/>
    <lineage>
        <taxon>Bacteria</taxon>
        <taxon>Pseudomonadati</taxon>
        <taxon>Pseudomonadota</taxon>
        <taxon>Alphaproteobacteria</taxon>
        <taxon>Hyphomicrobiales</taxon>
        <taxon>Pleomorphomonadaceae</taxon>
        <taxon>Pleomorphomonas</taxon>
        <taxon>environmental samples</taxon>
    </lineage>
</organism>
<dbReference type="InterPro" id="IPR037026">
    <property type="entry name" value="Vgr_OB-fold_dom_sf"/>
</dbReference>
<dbReference type="RefSeq" id="WP_288198841.1">
    <property type="nucleotide sequence ID" value="NZ_LT608334.1"/>
</dbReference>
<name>A0A212LR93_9HYPH</name>
<gene>
    <name evidence="1" type="ORF">KL86PLE_90734</name>
</gene>
<sequence>MSASQLFAGLLERIELLERTIEDLRVGQNNLVREARVLSVDTEKKVAVVEAQGLESVEVPWVTQAGTVLDWEPPKAGQRMLLVSPGGNVGRAVLLPGGYTDDATHPSSDGNGFGRIIGGTKIFGTATTYDIETGTFRIKANVVIDGDITTTGSIINNGVPVDSTHVHGGVVTGTDDTKTPH</sequence>
<dbReference type="AlphaFoldDB" id="A0A212LR93"/>